<dbReference type="Proteomes" id="UP000824247">
    <property type="component" value="Unassembled WGS sequence"/>
</dbReference>
<dbReference type="InterPro" id="IPR017896">
    <property type="entry name" value="4Fe4S_Fe-S-bd"/>
</dbReference>
<keyword evidence="3" id="KW-0408">Iron</keyword>
<dbReference type="PANTHER" id="PTHR43687">
    <property type="entry name" value="ADENYLYLSULFATE REDUCTASE, BETA SUBUNIT"/>
    <property type="match status" value="1"/>
</dbReference>
<dbReference type="AlphaFoldDB" id="A0A9E2NXY6"/>
<organism evidence="6 7">
    <name type="scientific">Candidatus Ureaplasma intestinipullorum</name>
    <dbReference type="NCBI Taxonomy" id="2838770"/>
    <lineage>
        <taxon>Bacteria</taxon>
        <taxon>Bacillati</taxon>
        <taxon>Mycoplasmatota</taxon>
        <taxon>Mycoplasmoidales</taxon>
        <taxon>Mycoplasmoidaceae</taxon>
        <taxon>Ureaplasma</taxon>
    </lineage>
</organism>
<accession>A0A9E2NXY6</accession>
<dbReference type="InterPro" id="IPR050572">
    <property type="entry name" value="Fe-S_Ferredoxin"/>
</dbReference>
<dbReference type="Pfam" id="PF14697">
    <property type="entry name" value="Fer4_21"/>
    <property type="match status" value="1"/>
</dbReference>
<dbReference type="EMBL" id="JAHLFM010000040">
    <property type="protein sequence ID" value="MBU3831019.1"/>
    <property type="molecule type" value="Genomic_DNA"/>
</dbReference>
<keyword evidence="4" id="KW-0411">Iron-sulfur</keyword>
<evidence type="ECO:0000256" key="2">
    <source>
        <dbReference type="ARBA" id="ARBA00022723"/>
    </source>
</evidence>
<evidence type="ECO:0000313" key="6">
    <source>
        <dbReference type="EMBL" id="MBU3831019.1"/>
    </source>
</evidence>
<keyword evidence="2" id="KW-0479">Metal-binding</keyword>
<evidence type="ECO:0000256" key="3">
    <source>
        <dbReference type="ARBA" id="ARBA00023004"/>
    </source>
</evidence>
<dbReference type="PROSITE" id="PS51379">
    <property type="entry name" value="4FE4S_FER_2"/>
    <property type="match status" value="2"/>
</dbReference>
<dbReference type="Gene3D" id="3.30.70.20">
    <property type="match status" value="1"/>
</dbReference>
<evidence type="ECO:0000313" key="7">
    <source>
        <dbReference type="Proteomes" id="UP000824247"/>
    </source>
</evidence>
<dbReference type="SUPFAM" id="SSF54862">
    <property type="entry name" value="4Fe-4S ferredoxins"/>
    <property type="match status" value="1"/>
</dbReference>
<name>A0A9E2NXY6_9BACT</name>
<reference evidence="6" key="1">
    <citation type="journal article" date="2021" name="PeerJ">
        <title>Extensive microbial diversity within the chicken gut microbiome revealed by metagenomics and culture.</title>
        <authorList>
            <person name="Gilroy R."/>
            <person name="Ravi A."/>
            <person name="Getino M."/>
            <person name="Pursley I."/>
            <person name="Horton D.L."/>
            <person name="Alikhan N.F."/>
            <person name="Baker D."/>
            <person name="Gharbi K."/>
            <person name="Hall N."/>
            <person name="Watson M."/>
            <person name="Adriaenssens E.M."/>
            <person name="Foster-Nyarko E."/>
            <person name="Jarju S."/>
            <person name="Secka A."/>
            <person name="Antonio M."/>
            <person name="Oren A."/>
            <person name="Chaudhuri R.R."/>
            <person name="La Ragione R."/>
            <person name="Hildebrand F."/>
            <person name="Pallen M.J."/>
        </authorList>
    </citation>
    <scope>NUCLEOTIDE SEQUENCE</scope>
    <source>
        <strain evidence="6">A5-1222</strain>
    </source>
</reference>
<feature type="domain" description="4Fe-4S ferredoxin-type" evidence="5">
    <location>
        <begin position="33"/>
        <end position="61"/>
    </location>
</feature>
<gene>
    <name evidence="6" type="ORF">H9897_02595</name>
</gene>
<comment type="caution">
    <text evidence="6">The sequence shown here is derived from an EMBL/GenBank/DDBJ whole genome shotgun (WGS) entry which is preliminary data.</text>
</comment>
<reference evidence="6" key="2">
    <citation type="submission" date="2021-04" db="EMBL/GenBank/DDBJ databases">
        <authorList>
            <person name="Gilroy R."/>
        </authorList>
    </citation>
    <scope>NUCLEOTIDE SEQUENCE</scope>
    <source>
        <strain evidence="6">A5-1222</strain>
    </source>
</reference>
<evidence type="ECO:0000259" key="5">
    <source>
        <dbReference type="PROSITE" id="PS51379"/>
    </source>
</evidence>
<proteinExistence type="predicted"/>
<sequence>MSTRAVVNGDDCISCNTCASVCPVDAIEVRDEGFSYANEKCISCGACCVACPTQCITIDTIKEWYEMAKKLNVKSINVDEIYEKEKNEND</sequence>
<evidence type="ECO:0000256" key="1">
    <source>
        <dbReference type="ARBA" id="ARBA00022485"/>
    </source>
</evidence>
<keyword evidence="1" id="KW-0004">4Fe-4S</keyword>
<feature type="domain" description="4Fe-4S ferredoxin-type" evidence="5">
    <location>
        <begin position="3"/>
        <end position="32"/>
    </location>
</feature>
<protein>
    <submittedName>
        <fullName evidence="6">4Fe-4S binding protein</fullName>
    </submittedName>
</protein>
<dbReference type="GO" id="GO:0046872">
    <property type="term" value="F:metal ion binding"/>
    <property type="evidence" value="ECO:0007669"/>
    <property type="project" value="UniProtKB-KW"/>
</dbReference>
<dbReference type="GO" id="GO:0051539">
    <property type="term" value="F:4 iron, 4 sulfur cluster binding"/>
    <property type="evidence" value="ECO:0007669"/>
    <property type="project" value="UniProtKB-KW"/>
</dbReference>
<dbReference type="PANTHER" id="PTHR43687:SF1">
    <property type="entry name" value="FERREDOXIN III"/>
    <property type="match status" value="1"/>
</dbReference>
<evidence type="ECO:0000256" key="4">
    <source>
        <dbReference type="ARBA" id="ARBA00023014"/>
    </source>
</evidence>